<dbReference type="EMBL" id="AMQN01002838">
    <property type="status" value="NOT_ANNOTATED_CDS"/>
    <property type="molecule type" value="Genomic_DNA"/>
</dbReference>
<dbReference type="STRING" id="283909.R7TF46"/>
<dbReference type="HOGENOM" id="CLU_043959_0_0_1"/>
<accession>R7TF46</accession>
<organism evidence="3">
    <name type="scientific">Capitella teleta</name>
    <name type="common">Polychaete worm</name>
    <dbReference type="NCBI Taxonomy" id="283909"/>
    <lineage>
        <taxon>Eukaryota</taxon>
        <taxon>Metazoa</taxon>
        <taxon>Spiralia</taxon>
        <taxon>Lophotrochozoa</taxon>
        <taxon>Annelida</taxon>
        <taxon>Polychaeta</taxon>
        <taxon>Sedentaria</taxon>
        <taxon>Scolecida</taxon>
        <taxon>Capitellidae</taxon>
        <taxon>Capitella</taxon>
    </lineage>
</organism>
<dbReference type="EnsemblMetazoa" id="CapteT100089">
    <property type="protein sequence ID" value="CapteP100089"/>
    <property type="gene ID" value="CapteG100089"/>
</dbReference>
<reference evidence="5" key="1">
    <citation type="submission" date="2012-12" db="EMBL/GenBank/DDBJ databases">
        <authorList>
            <person name="Hellsten U."/>
            <person name="Grimwood J."/>
            <person name="Chapman J.A."/>
            <person name="Shapiro H."/>
            <person name="Aerts A."/>
            <person name="Otillar R.P."/>
            <person name="Terry A.Y."/>
            <person name="Boore J.L."/>
            <person name="Simakov O."/>
            <person name="Marletaz F."/>
            <person name="Cho S.-J."/>
            <person name="Edsinger-Gonzales E."/>
            <person name="Havlak P."/>
            <person name="Kuo D.-H."/>
            <person name="Larsson T."/>
            <person name="Lv J."/>
            <person name="Arendt D."/>
            <person name="Savage R."/>
            <person name="Osoegawa K."/>
            <person name="de Jong P."/>
            <person name="Lindberg D.R."/>
            <person name="Seaver E.C."/>
            <person name="Weisblat D.A."/>
            <person name="Putnam N.H."/>
            <person name="Grigoriev I.V."/>
            <person name="Rokhsar D.S."/>
        </authorList>
    </citation>
    <scope>NUCLEOTIDE SEQUENCE</scope>
    <source>
        <strain evidence="5">I ESC-2004</strain>
    </source>
</reference>
<dbReference type="GO" id="GO:0016308">
    <property type="term" value="F:1-phosphatidylinositol-4-phosphate 5-kinase activity"/>
    <property type="evidence" value="ECO:0007669"/>
    <property type="project" value="TreeGrafter"/>
</dbReference>
<protein>
    <recommendedName>
        <fullName evidence="2">PIPK domain-containing protein</fullName>
    </recommendedName>
</protein>
<dbReference type="OMA" id="HENERHQ"/>
<dbReference type="AlphaFoldDB" id="R7TF46"/>
<evidence type="ECO:0000313" key="4">
    <source>
        <dbReference type="EnsemblMetazoa" id="CapteP100089"/>
    </source>
</evidence>
<dbReference type="InterPro" id="IPR027484">
    <property type="entry name" value="PInositol-4-P-5-kinase_N"/>
</dbReference>
<proteinExistence type="predicted"/>
<dbReference type="InterPro" id="IPR002498">
    <property type="entry name" value="PInositol-4-P-4/5-kinase_core"/>
</dbReference>
<dbReference type="GO" id="GO:0046854">
    <property type="term" value="P:phosphatidylinositol phosphate biosynthetic process"/>
    <property type="evidence" value="ECO:0007669"/>
    <property type="project" value="TreeGrafter"/>
</dbReference>
<dbReference type="Proteomes" id="UP000014760">
    <property type="component" value="Unassembled WGS sequence"/>
</dbReference>
<sequence length="301" mass="35433">VFSTLRRAMGISEEDFKQAIAPEALPYLEFISNSKSGQDFYISNDQAYFMKTERVKFVRRFLRDLLGRYLQHFLKYPHSLVVKYLGLYSLAKPGKKKVYIFTMQSIFFPQDRIERRFDLKGCSVNRYQKPPDKNEVTIYKDQNLGDFNIELGPQANWLSTQLAYDVDFLRSLGSIDYSLLLGYQKRHDNERDQHLVMKSPLHAPNGLTMTTLNFVNQDDMEENIAAHNLRLLPRSKNPLHTIDGPHVRYYVGVIDFFMTYGIRHRFERLLKAMLRCSCDHSTREPEFYAQRFLDSITDIIR</sequence>
<feature type="domain" description="PIPK" evidence="2">
    <location>
        <begin position="1"/>
        <end position="300"/>
    </location>
</feature>
<dbReference type="SUPFAM" id="SSF56104">
    <property type="entry name" value="SAICAR synthase-like"/>
    <property type="match status" value="1"/>
</dbReference>
<evidence type="ECO:0000313" key="3">
    <source>
        <dbReference type="EMBL" id="ELT92359.1"/>
    </source>
</evidence>
<dbReference type="PANTHER" id="PTHR23086">
    <property type="entry name" value="PHOSPHATIDYLINOSITOL-4-PHOSPHATE 5-KINASE"/>
    <property type="match status" value="1"/>
</dbReference>
<dbReference type="GO" id="GO:0005886">
    <property type="term" value="C:plasma membrane"/>
    <property type="evidence" value="ECO:0007669"/>
    <property type="project" value="TreeGrafter"/>
</dbReference>
<keyword evidence="1" id="KW-0067">ATP-binding</keyword>
<dbReference type="Gene3D" id="3.30.800.10">
    <property type="entry name" value="Phosphatidylinositol Phosphate Kinase II Beta"/>
    <property type="match status" value="1"/>
</dbReference>
<dbReference type="Pfam" id="PF01504">
    <property type="entry name" value="PIP5K"/>
    <property type="match status" value="1"/>
</dbReference>
<reference evidence="3 5" key="2">
    <citation type="journal article" date="2013" name="Nature">
        <title>Insights into bilaterian evolution from three spiralian genomes.</title>
        <authorList>
            <person name="Simakov O."/>
            <person name="Marletaz F."/>
            <person name="Cho S.J."/>
            <person name="Edsinger-Gonzales E."/>
            <person name="Havlak P."/>
            <person name="Hellsten U."/>
            <person name="Kuo D.H."/>
            <person name="Larsson T."/>
            <person name="Lv J."/>
            <person name="Arendt D."/>
            <person name="Savage R."/>
            <person name="Osoegawa K."/>
            <person name="de Jong P."/>
            <person name="Grimwood J."/>
            <person name="Chapman J.A."/>
            <person name="Shapiro H."/>
            <person name="Aerts A."/>
            <person name="Otillar R.P."/>
            <person name="Terry A.Y."/>
            <person name="Boore J.L."/>
            <person name="Grigoriev I.V."/>
            <person name="Lindberg D.R."/>
            <person name="Seaver E.C."/>
            <person name="Weisblat D.A."/>
            <person name="Putnam N.H."/>
            <person name="Rokhsar D.S."/>
        </authorList>
    </citation>
    <scope>NUCLEOTIDE SEQUENCE</scope>
    <source>
        <strain evidence="3 5">I ESC-2004</strain>
    </source>
</reference>
<keyword evidence="5" id="KW-1185">Reference proteome</keyword>
<dbReference type="GO" id="GO:0005524">
    <property type="term" value="F:ATP binding"/>
    <property type="evidence" value="ECO:0007669"/>
    <property type="project" value="UniProtKB-UniRule"/>
</dbReference>
<dbReference type="PANTHER" id="PTHR23086:SF46">
    <property type="entry name" value="PHOSPHATIDYLINOSITOL 4-PHOSPHATE 5-KINASE-LIKE PROTEIN 1"/>
    <property type="match status" value="1"/>
</dbReference>
<reference evidence="4" key="3">
    <citation type="submission" date="2015-06" db="UniProtKB">
        <authorList>
            <consortium name="EnsemblMetazoa"/>
        </authorList>
    </citation>
    <scope>IDENTIFICATION</scope>
</reference>
<feature type="non-terminal residue" evidence="3">
    <location>
        <position position="1"/>
    </location>
</feature>
<dbReference type="SMART" id="SM00330">
    <property type="entry name" value="PIPKc"/>
    <property type="match status" value="1"/>
</dbReference>
<dbReference type="InterPro" id="IPR023610">
    <property type="entry name" value="PInositol-4/5-P-5/4-kinase"/>
</dbReference>
<gene>
    <name evidence="3" type="ORF">CAPTEDRAFT_100089</name>
</gene>
<dbReference type="OrthoDB" id="20783at2759"/>
<dbReference type="EMBL" id="KB310159">
    <property type="protein sequence ID" value="ELT92359.1"/>
    <property type="molecule type" value="Genomic_DNA"/>
</dbReference>
<keyword evidence="1" id="KW-0418">Kinase</keyword>
<dbReference type="PROSITE" id="PS51455">
    <property type="entry name" value="PIPK"/>
    <property type="match status" value="1"/>
</dbReference>
<evidence type="ECO:0000259" key="2">
    <source>
        <dbReference type="PROSITE" id="PS51455"/>
    </source>
</evidence>
<dbReference type="InterPro" id="IPR027483">
    <property type="entry name" value="PInositol-4-P-4/5-kinase_C_sf"/>
</dbReference>
<evidence type="ECO:0000313" key="5">
    <source>
        <dbReference type="Proteomes" id="UP000014760"/>
    </source>
</evidence>
<name>R7TF46_CAPTE</name>
<dbReference type="Gene3D" id="3.30.810.10">
    <property type="entry name" value="2-Layer Sandwich"/>
    <property type="match status" value="1"/>
</dbReference>
<keyword evidence="1" id="KW-0547">Nucleotide-binding</keyword>
<evidence type="ECO:0000256" key="1">
    <source>
        <dbReference type="PROSITE-ProRule" id="PRU00781"/>
    </source>
</evidence>
<keyword evidence="1" id="KW-0808">Transferase</keyword>